<feature type="non-terminal residue" evidence="1">
    <location>
        <position position="1"/>
    </location>
</feature>
<organism evidence="1 2">
    <name type="scientific">Araneus ventricosus</name>
    <name type="common">Orbweaver spider</name>
    <name type="synonym">Epeira ventricosa</name>
    <dbReference type="NCBI Taxonomy" id="182803"/>
    <lineage>
        <taxon>Eukaryota</taxon>
        <taxon>Metazoa</taxon>
        <taxon>Ecdysozoa</taxon>
        <taxon>Arthropoda</taxon>
        <taxon>Chelicerata</taxon>
        <taxon>Arachnida</taxon>
        <taxon>Araneae</taxon>
        <taxon>Araneomorphae</taxon>
        <taxon>Entelegynae</taxon>
        <taxon>Araneoidea</taxon>
        <taxon>Araneidae</taxon>
        <taxon>Araneus</taxon>
    </lineage>
</organism>
<evidence type="ECO:0000313" key="1">
    <source>
        <dbReference type="EMBL" id="GBM68185.1"/>
    </source>
</evidence>
<comment type="caution">
    <text evidence="1">The sequence shown here is derived from an EMBL/GenBank/DDBJ whole genome shotgun (WGS) entry which is preliminary data.</text>
</comment>
<dbReference type="EMBL" id="BGPR01103993">
    <property type="protein sequence ID" value="GBM68185.1"/>
    <property type="molecule type" value="Genomic_DNA"/>
</dbReference>
<reference evidence="1 2" key="1">
    <citation type="journal article" date="2019" name="Sci. Rep.">
        <title>Orb-weaving spider Araneus ventricosus genome elucidates the spidroin gene catalogue.</title>
        <authorList>
            <person name="Kono N."/>
            <person name="Nakamura H."/>
            <person name="Ohtoshi R."/>
            <person name="Moran D.A.P."/>
            <person name="Shinohara A."/>
            <person name="Yoshida Y."/>
            <person name="Fujiwara M."/>
            <person name="Mori M."/>
            <person name="Tomita M."/>
            <person name="Arakawa K."/>
        </authorList>
    </citation>
    <scope>NUCLEOTIDE SEQUENCE [LARGE SCALE GENOMIC DNA]</scope>
</reference>
<proteinExistence type="predicted"/>
<dbReference type="Proteomes" id="UP000499080">
    <property type="component" value="Unassembled WGS sequence"/>
</dbReference>
<dbReference type="AlphaFoldDB" id="A0A4Y2HSL9"/>
<evidence type="ECO:0000313" key="2">
    <source>
        <dbReference type="Proteomes" id="UP000499080"/>
    </source>
</evidence>
<sequence length="130" mass="14829">FLPESARWLISQGMYSEAAVILNRIAETNGKPIDPAELRLKIKNIPGYLGRPKKFQRFVQGDHSLAYVASELQSFPLIPEKVINAAQTWGSCCQCMGEIRPIQWHIYGSYIVRNEVDSHWLSASRDFICF</sequence>
<accession>A0A4Y2HSL9</accession>
<gene>
    <name evidence="1" type="ORF">AVEN_85782_1</name>
</gene>
<name>A0A4Y2HSL9_ARAVE</name>
<dbReference type="OrthoDB" id="5141738at2759"/>
<protein>
    <submittedName>
        <fullName evidence="1">Uncharacterized protein</fullName>
    </submittedName>
</protein>
<keyword evidence="2" id="KW-1185">Reference proteome</keyword>
<dbReference type="Gene3D" id="1.10.286.90">
    <property type="entry name" value="MFS transporter, transmembrane helix TM10b"/>
    <property type="match status" value="1"/>
</dbReference>